<evidence type="ECO:0000256" key="7">
    <source>
        <dbReference type="ARBA" id="ARBA00023002"/>
    </source>
</evidence>
<evidence type="ECO:0000256" key="5">
    <source>
        <dbReference type="ARBA" id="ARBA00022723"/>
    </source>
</evidence>
<dbReference type="GO" id="GO:0005758">
    <property type="term" value="C:mitochondrial intermembrane space"/>
    <property type="evidence" value="ECO:0007669"/>
    <property type="project" value="UniProtKB-SubCell"/>
</dbReference>
<keyword evidence="3" id="KW-0575">Peroxidase</keyword>
<evidence type="ECO:0000256" key="11">
    <source>
        <dbReference type="ARBA" id="ARBA00040313"/>
    </source>
</evidence>
<dbReference type="PANTHER" id="PTHR31356">
    <property type="entry name" value="THYLAKOID LUMENAL 29 KDA PROTEIN, CHLOROPLASTIC-RELATED"/>
    <property type="match status" value="1"/>
</dbReference>
<dbReference type="GO" id="GO:0042744">
    <property type="term" value="P:hydrogen peroxide catabolic process"/>
    <property type="evidence" value="ECO:0007669"/>
    <property type="project" value="TreeGrafter"/>
</dbReference>
<evidence type="ECO:0000313" key="15">
    <source>
        <dbReference type="EMBL" id="CAE0626442.1"/>
    </source>
</evidence>
<keyword evidence="9" id="KW-0496">Mitochondrion</keyword>
<dbReference type="PRINTS" id="PR00458">
    <property type="entry name" value="PEROXIDASE"/>
</dbReference>
<keyword evidence="4" id="KW-0349">Heme</keyword>
<dbReference type="FunFam" id="1.10.420.10:FF:000009">
    <property type="entry name" value="Ascorbate peroxidase"/>
    <property type="match status" value="1"/>
</dbReference>
<evidence type="ECO:0000256" key="4">
    <source>
        <dbReference type="ARBA" id="ARBA00022617"/>
    </source>
</evidence>
<dbReference type="PANTHER" id="PTHR31356:SF58">
    <property type="entry name" value="CYTOCHROME C PEROXIDASE, MITOCHONDRIAL"/>
    <property type="match status" value="1"/>
</dbReference>
<dbReference type="AlphaFoldDB" id="A0A7S3UYP2"/>
<dbReference type="GO" id="GO:0000302">
    <property type="term" value="P:response to reactive oxygen species"/>
    <property type="evidence" value="ECO:0007669"/>
    <property type="project" value="TreeGrafter"/>
</dbReference>
<dbReference type="GO" id="GO:0046872">
    <property type="term" value="F:metal ion binding"/>
    <property type="evidence" value="ECO:0007669"/>
    <property type="project" value="UniProtKB-KW"/>
</dbReference>
<protein>
    <recommendedName>
        <fullName evidence="11">Cytochrome c peroxidase, mitochondrial</fullName>
        <ecNumber evidence="10">1.11.1.5</ecNumber>
    </recommendedName>
</protein>
<dbReference type="Gene3D" id="1.10.420.10">
    <property type="entry name" value="Peroxidase, domain 2"/>
    <property type="match status" value="1"/>
</dbReference>
<evidence type="ECO:0000256" key="12">
    <source>
        <dbReference type="ARBA" id="ARBA00049265"/>
    </source>
</evidence>
<dbReference type="Pfam" id="PF00141">
    <property type="entry name" value="peroxidase"/>
    <property type="match status" value="1"/>
</dbReference>
<dbReference type="PROSITE" id="PS50873">
    <property type="entry name" value="PEROXIDASE_4"/>
    <property type="match status" value="1"/>
</dbReference>
<evidence type="ECO:0000256" key="6">
    <source>
        <dbReference type="ARBA" id="ARBA00022946"/>
    </source>
</evidence>
<feature type="domain" description="Plant heme peroxidase family profile" evidence="14">
    <location>
        <begin position="151"/>
        <end position="355"/>
    </location>
</feature>
<dbReference type="InterPro" id="IPR002207">
    <property type="entry name" value="Peroxidase_I"/>
</dbReference>
<evidence type="ECO:0000256" key="9">
    <source>
        <dbReference type="ARBA" id="ARBA00023128"/>
    </source>
</evidence>
<dbReference type="InterPro" id="IPR019794">
    <property type="entry name" value="Peroxidases_AS"/>
</dbReference>
<dbReference type="SUPFAM" id="SSF48113">
    <property type="entry name" value="Heme-dependent peroxidases"/>
    <property type="match status" value="1"/>
</dbReference>
<comment type="similarity">
    <text evidence="13">Belongs to the peroxidase family.</text>
</comment>
<keyword evidence="8" id="KW-0408">Iron</keyword>
<dbReference type="InterPro" id="IPR044831">
    <property type="entry name" value="Ccp1-like"/>
</dbReference>
<evidence type="ECO:0000256" key="3">
    <source>
        <dbReference type="ARBA" id="ARBA00022559"/>
    </source>
</evidence>
<dbReference type="PROSITE" id="PS00436">
    <property type="entry name" value="PEROXIDASE_2"/>
    <property type="match status" value="1"/>
</dbReference>
<evidence type="ECO:0000256" key="2">
    <source>
        <dbReference type="ARBA" id="ARBA00004569"/>
    </source>
</evidence>
<dbReference type="InterPro" id="IPR002016">
    <property type="entry name" value="Haem_peroxidase"/>
</dbReference>
<evidence type="ECO:0000256" key="8">
    <source>
        <dbReference type="ARBA" id="ARBA00023004"/>
    </source>
</evidence>
<dbReference type="EC" id="1.11.1.5" evidence="10"/>
<dbReference type="EMBL" id="HBIU01011615">
    <property type="protein sequence ID" value="CAE0626442.1"/>
    <property type="molecule type" value="Transcribed_RNA"/>
</dbReference>
<keyword evidence="6" id="KW-0809">Transit peptide</keyword>
<dbReference type="GO" id="GO:0004130">
    <property type="term" value="F:cytochrome-c peroxidase activity"/>
    <property type="evidence" value="ECO:0007669"/>
    <property type="project" value="UniProtKB-EC"/>
</dbReference>
<keyword evidence="7" id="KW-0560">Oxidoreductase</keyword>
<dbReference type="InterPro" id="IPR010255">
    <property type="entry name" value="Haem_peroxidase_sf"/>
</dbReference>
<dbReference type="GO" id="GO:0020037">
    <property type="term" value="F:heme binding"/>
    <property type="evidence" value="ECO:0007669"/>
    <property type="project" value="InterPro"/>
</dbReference>
<proteinExistence type="inferred from homology"/>
<dbReference type="GO" id="GO:0034599">
    <property type="term" value="P:cellular response to oxidative stress"/>
    <property type="evidence" value="ECO:0007669"/>
    <property type="project" value="InterPro"/>
</dbReference>
<dbReference type="PRINTS" id="PR00459">
    <property type="entry name" value="ASPEROXIDASE"/>
</dbReference>
<sequence>MLSRTFILASGPVRSAWKIPARSATAVSAANVSNFQASTKNLAPLVTALALAAGSISYSSAPKESDISKIKEEIVALIEEDAEKRGNGTSIGPTFIRLAWHAAGTYSKTDGTGGCAGATMRFAPEAGHGANAGLAVARYLLAPLQRRHPELSHADLWVLAGCTAVEAMGGPGVAFRAGRPDATQRTACPPEGRLPNADMGSKAATIQHIRDIFGRMGFSDREAVCLIGAHALGRCHEDRSGYWGPWTRAETTFSNEYFRLLLEEKWTLKKTHKGEKWTGPAQYEDPSGELMMLPSDMALVWDPEFRRAVEAYAADEELYFREFAAAFQKLLELGCGFDQKKGGSNGGFDIMAQLRHLQGWLSKYL</sequence>
<dbReference type="GO" id="GO:0005759">
    <property type="term" value="C:mitochondrial matrix"/>
    <property type="evidence" value="ECO:0007669"/>
    <property type="project" value="UniProtKB-SubCell"/>
</dbReference>
<comment type="subcellular location">
    <subcellularLocation>
        <location evidence="2">Mitochondrion intermembrane space</location>
    </subcellularLocation>
    <subcellularLocation>
        <location evidence="1">Mitochondrion matrix</location>
    </subcellularLocation>
</comment>
<reference evidence="15" key="1">
    <citation type="submission" date="2021-01" db="EMBL/GenBank/DDBJ databases">
        <authorList>
            <person name="Corre E."/>
            <person name="Pelletier E."/>
            <person name="Niang G."/>
            <person name="Scheremetjew M."/>
            <person name="Finn R."/>
            <person name="Kale V."/>
            <person name="Holt S."/>
            <person name="Cochrane G."/>
            <person name="Meng A."/>
            <person name="Brown T."/>
            <person name="Cohen L."/>
        </authorList>
    </citation>
    <scope>NUCLEOTIDE SEQUENCE</scope>
    <source>
        <strain evidence="15">CCMP3107</strain>
    </source>
</reference>
<gene>
    <name evidence="15" type="ORF">HAKA00212_LOCUS5117</name>
</gene>
<dbReference type="CDD" id="cd00691">
    <property type="entry name" value="ascorbate_peroxidase"/>
    <property type="match status" value="1"/>
</dbReference>
<accession>A0A7S3UYP2</accession>
<comment type="catalytic activity">
    <reaction evidence="12">
        <text>2 Fe(II)-[cytochrome c] + H2O2 + 2 H(+) = 2 Fe(III)-[cytochrome c] + 2 H2O</text>
        <dbReference type="Rhea" id="RHEA:16581"/>
        <dbReference type="Rhea" id="RHEA-COMP:10350"/>
        <dbReference type="Rhea" id="RHEA-COMP:14399"/>
        <dbReference type="ChEBI" id="CHEBI:15377"/>
        <dbReference type="ChEBI" id="CHEBI:15378"/>
        <dbReference type="ChEBI" id="CHEBI:16240"/>
        <dbReference type="ChEBI" id="CHEBI:29033"/>
        <dbReference type="ChEBI" id="CHEBI:29034"/>
        <dbReference type="EC" id="1.11.1.5"/>
    </reaction>
</comment>
<organism evidence="15">
    <name type="scientific">Heterosigma akashiwo</name>
    <name type="common">Chromophytic alga</name>
    <name type="synonym">Heterosigma carterae</name>
    <dbReference type="NCBI Taxonomy" id="2829"/>
    <lineage>
        <taxon>Eukaryota</taxon>
        <taxon>Sar</taxon>
        <taxon>Stramenopiles</taxon>
        <taxon>Ochrophyta</taxon>
        <taxon>Raphidophyceae</taxon>
        <taxon>Chattonellales</taxon>
        <taxon>Chattonellaceae</taxon>
        <taxon>Heterosigma</taxon>
    </lineage>
</organism>
<evidence type="ECO:0000256" key="13">
    <source>
        <dbReference type="RuleBase" id="RU004241"/>
    </source>
</evidence>
<evidence type="ECO:0000256" key="1">
    <source>
        <dbReference type="ARBA" id="ARBA00004305"/>
    </source>
</evidence>
<dbReference type="Gene3D" id="1.10.520.10">
    <property type="match status" value="1"/>
</dbReference>
<name>A0A7S3UYP2_HETAK</name>
<evidence type="ECO:0000256" key="10">
    <source>
        <dbReference type="ARBA" id="ARBA00039063"/>
    </source>
</evidence>
<keyword evidence="5" id="KW-0479">Metal-binding</keyword>
<evidence type="ECO:0000259" key="14">
    <source>
        <dbReference type="PROSITE" id="PS50873"/>
    </source>
</evidence>